<dbReference type="Proteomes" id="UP001431776">
    <property type="component" value="Unassembled WGS sequence"/>
</dbReference>
<keyword evidence="3" id="KW-1185">Reference proteome</keyword>
<comment type="caution">
    <text evidence="2">The sequence shown here is derived from an EMBL/GenBank/DDBJ whole genome shotgun (WGS) entry which is preliminary data.</text>
</comment>
<evidence type="ECO:0000313" key="2">
    <source>
        <dbReference type="EMBL" id="MDI6451019.1"/>
    </source>
</evidence>
<dbReference type="EMBL" id="JASCXX010000027">
    <property type="protein sequence ID" value="MDI6451019.1"/>
    <property type="molecule type" value="Genomic_DNA"/>
</dbReference>
<dbReference type="GO" id="GO:0035312">
    <property type="term" value="F:5'-3' DNA exonuclease activity"/>
    <property type="evidence" value="ECO:0007669"/>
    <property type="project" value="TreeGrafter"/>
</dbReference>
<dbReference type="SUPFAM" id="SSF89550">
    <property type="entry name" value="PHP domain-like"/>
    <property type="match status" value="1"/>
</dbReference>
<dbReference type="InterPro" id="IPR016195">
    <property type="entry name" value="Pol/histidinol_Pase-like"/>
</dbReference>
<dbReference type="RefSeq" id="WP_349246427.1">
    <property type="nucleotide sequence ID" value="NZ_JASCXX010000027.1"/>
</dbReference>
<reference evidence="2" key="1">
    <citation type="submission" date="2023-05" db="EMBL/GenBank/DDBJ databases">
        <title>Anaerotaeda fermentans gen. nov., sp. nov., a novel anaerobic planctomycete of the new family within the order Sedimentisphaerales isolated from Taman Peninsula, Russia.</title>
        <authorList>
            <person name="Khomyakova M.A."/>
            <person name="Merkel A.Y."/>
            <person name="Slobodkin A.I."/>
        </authorList>
    </citation>
    <scope>NUCLEOTIDE SEQUENCE</scope>
    <source>
        <strain evidence="2">M17dextr</strain>
    </source>
</reference>
<dbReference type="SMART" id="SM00481">
    <property type="entry name" value="POLIIIAc"/>
    <property type="match status" value="1"/>
</dbReference>
<dbReference type="CDD" id="cd12112">
    <property type="entry name" value="PHP_HisPPase_Chlorobi_like"/>
    <property type="match status" value="1"/>
</dbReference>
<dbReference type="InterPro" id="IPR052018">
    <property type="entry name" value="PHP_domain"/>
</dbReference>
<dbReference type="PANTHER" id="PTHR42924">
    <property type="entry name" value="EXONUCLEASE"/>
    <property type="match status" value="1"/>
</dbReference>
<dbReference type="Gene3D" id="3.20.20.140">
    <property type="entry name" value="Metal-dependent hydrolases"/>
    <property type="match status" value="1"/>
</dbReference>
<name>A0AAW6U3G3_9BACT</name>
<proteinExistence type="predicted"/>
<gene>
    <name evidence="2" type="ORF">QJ522_18305</name>
</gene>
<dbReference type="AlphaFoldDB" id="A0AAW6U3G3"/>
<dbReference type="InterPro" id="IPR003141">
    <property type="entry name" value="Pol/His_phosphatase_N"/>
</dbReference>
<protein>
    <submittedName>
        <fullName evidence="2">Sb-PDE family phosphodiesterase</fullName>
    </submittedName>
</protein>
<accession>A0AAW6U3G3</accession>
<evidence type="ECO:0000259" key="1">
    <source>
        <dbReference type="SMART" id="SM00481"/>
    </source>
</evidence>
<dbReference type="PANTHER" id="PTHR42924:SF3">
    <property type="entry name" value="POLYMERASE_HISTIDINOL PHOSPHATASE N-TERMINAL DOMAIN-CONTAINING PROTEIN"/>
    <property type="match status" value="1"/>
</dbReference>
<dbReference type="GO" id="GO:0004534">
    <property type="term" value="F:5'-3' RNA exonuclease activity"/>
    <property type="evidence" value="ECO:0007669"/>
    <property type="project" value="TreeGrafter"/>
</dbReference>
<dbReference type="Pfam" id="PF16392">
    <property type="entry name" value="DUF5001"/>
    <property type="match status" value="1"/>
</dbReference>
<dbReference type="InterPro" id="IPR032165">
    <property type="entry name" value="DUF5001"/>
</dbReference>
<feature type="domain" description="Polymerase/histidinol phosphatase N-terminal" evidence="1">
    <location>
        <begin position="45"/>
        <end position="122"/>
    </location>
</feature>
<organism evidence="2 3">
    <name type="scientific">Anaerobaca lacustris</name>
    <dbReference type="NCBI Taxonomy" id="3044600"/>
    <lineage>
        <taxon>Bacteria</taxon>
        <taxon>Pseudomonadati</taxon>
        <taxon>Planctomycetota</taxon>
        <taxon>Phycisphaerae</taxon>
        <taxon>Sedimentisphaerales</taxon>
        <taxon>Anaerobacaceae</taxon>
        <taxon>Anaerobaca</taxon>
    </lineage>
</organism>
<evidence type="ECO:0000313" key="3">
    <source>
        <dbReference type="Proteomes" id="UP001431776"/>
    </source>
</evidence>
<sequence>MRRILRSRLMVAGILVVLLMVGTLGAQTRREIQFPDILGYKTLKCDLHMHTVFSDGLVWPTVRVDEAWREGLDVISITDHIEYQPHKADVPTNHNRPYEIALARAKERGILLIRGTEITRDTPPGHFNALFLDDVNPLDTPDLLDCMAAAAKQGAFIFWNHPGWKPDRKGWFDIHTTLYEKKYMHGIEVVNGRSYYPEAHEWALEKNLTFMGTSDIHAPSMLEQSSPEKHRSMTLVFARGKTLAALKEALVAGRTLVWYEGQLIGRKEYLDAMFDAATTIADIDYSQDNTVRFRLTNHCDVALELERTGKLGPKSVSVPPHASTLIRAKVPAGSESHRFEYAVSNFLVAPAKGLPVSLEIPPQITIEIGVETEN</sequence>